<sequence length="290" mass="30262">MAVLTAQRISSLAVSLLTRSLVLPMTVSRVPGGEFAGDNGDTVTVRVRTPRAARVQATPGATITYDALNETPVDVSLTHLYDATRLTDEDMSLNIVDFGVQVTQPQVESVATGAEDRLAAAMNAVAADASFALTPSAADTDAKILQARETLSEANVPASDRFLACAPDIITRLLSVDKFVRADAVGDGTAIREAIVGRIYGFTVLESNGLAAGTAVAYHRSGFVFANRVPVAPRGLPSSQTATATSGGIGMRQIFQYQPDILSDASVLSTFAGAAVVSNDRVFKLNTAAS</sequence>
<evidence type="ECO:0008006" key="3">
    <source>
        <dbReference type="Google" id="ProtNLM"/>
    </source>
</evidence>
<comment type="caution">
    <text evidence="1">The sequence shown here is derived from an EMBL/GenBank/DDBJ whole genome shotgun (WGS) entry which is preliminary data.</text>
</comment>
<protein>
    <recommendedName>
        <fullName evidence="3">P22 coat protein Gp5</fullName>
    </recommendedName>
</protein>
<organism evidence="1 2">
    <name type="scientific">Thermomonospora cellulosilytica</name>
    <dbReference type="NCBI Taxonomy" id="1411118"/>
    <lineage>
        <taxon>Bacteria</taxon>
        <taxon>Bacillati</taxon>
        <taxon>Actinomycetota</taxon>
        <taxon>Actinomycetes</taxon>
        <taxon>Streptosporangiales</taxon>
        <taxon>Thermomonosporaceae</taxon>
        <taxon>Thermomonospora</taxon>
    </lineage>
</organism>
<dbReference type="Pfam" id="PF19821">
    <property type="entry name" value="Phage_capsid_2"/>
    <property type="match status" value="1"/>
</dbReference>
<dbReference type="RefSeq" id="WP_182704179.1">
    <property type="nucleotide sequence ID" value="NZ_JACJII010000001.1"/>
</dbReference>
<evidence type="ECO:0000313" key="2">
    <source>
        <dbReference type="Proteomes" id="UP000539313"/>
    </source>
</evidence>
<accession>A0A7W3MU83</accession>
<keyword evidence="2" id="KW-1185">Reference proteome</keyword>
<dbReference type="AlphaFoldDB" id="A0A7W3MU83"/>
<evidence type="ECO:0000313" key="1">
    <source>
        <dbReference type="EMBL" id="MBA9002016.1"/>
    </source>
</evidence>
<name>A0A7W3MU83_9ACTN</name>
<reference evidence="1 2" key="1">
    <citation type="submission" date="2020-08" db="EMBL/GenBank/DDBJ databases">
        <title>Sequencing the genomes of 1000 actinobacteria strains.</title>
        <authorList>
            <person name="Klenk H.-P."/>
        </authorList>
    </citation>
    <scope>NUCLEOTIDE SEQUENCE [LARGE SCALE GENOMIC DNA]</scope>
    <source>
        <strain evidence="1 2">DSM 45823</strain>
    </source>
</reference>
<dbReference type="EMBL" id="JACJII010000001">
    <property type="protein sequence ID" value="MBA9002016.1"/>
    <property type="molecule type" value="Genomic_DNA"/>
</dbReference>
<dbReference type="Proteomes" id="UP000539313">
    <property type="component" value="Unassembled WGS sequence"/>
</dbReference>
<proteinExistence type="predicted"/>
<gene>
    <name evidence="1" type="ORF">HNR21_000898</name>
</gene>
<dbReference type="InterPro" id="IPR045565">
    <property type="entry name" value="Phage_capsid_2"/>
</dbReference>